<protein>
    <recommendedName>
        <fullName evidence="7">GRF-type domain-containing protein</fullName>
    </recommendedName>
</protein>
<proteinExistence type="predicted"/>
<sequence>MPSETVVTRTRRRGRKNTRRNRSTRPELDTPASLEKLTDGLSLDGHCWCNCEPCKRAVLREVKKDGPNRGKFFYTCPAYPYCDFFLWRDEASVGGEHSPSARSIPADAQNGTPSRPRTPTLIQRPLTSFGICVTPNRRRHHQEAETEEAAGDLSDRGSIKTDTFASASIPARVHDGMGTTLAPTPSKRKRNALNEHDDDPFGDLGPDEERQLVQLADMSVENVRREWAVFATPCKDRTIDENSTGQPTPSVSRTLFPPSNSKRQKTVSFEEAPNRPQNLLTPTKTPTSRADPPPNPFSSPSEAVIPDITEDVMALLKSQNIDPSALQSVRRLLEASARRWRGVVLGRDSARAALKKKDESIARLQERVAALENKDKFHGRQLTNIKAQLMKMYEDN</sequence>
<keyword evidence="3" id="KW-0862">Zinc</keyword>
<evidence type="ECO:0000256" key="4">
    <source>
        <dbReference type="PROSITE-ProRule" id="PRU01343"/>
    </source>
</evidence>
<feature type="compositionally biased region" description="Polar residues" evidence="6">
    <location>
        <begin position="109"/>
        <end position="121"/>
    </location>
</feature>
<dbReference type="InterPro" id="IPR010666">
    <property type="entry name" value="Znf_GRF"/>
</dbReference>
<evidence type="ECO:0000313" key="9">
    <source>
        <dbReference type="Proteomes" id="UP000076580"/>
    </source>
</evidence>
<organism evidence="8 9">
    <name type="scientific">Drechmeria coniospora</name>
    <name type="common">Nematophagous fungus</name>
    <name type="synonym">Meria coniospora</name>
    <dbReference type="NCBI Taxonomy" id="98403"/>
    <lineage>
        <taxon>Eukaryota</taxon>
        <taxon>Fungi</taxon>
        <taxon>Dikarya</taxon>
        <taxon>Ascomycota</taxon>
        <taxon>Pezizomycotina</taxon>
        <taxon>Sordariomycetes</taxon>
        <taxon>Hypocreomycetidae</taxon>
        <taxon>Hypocreales</taxon>
        <taxon>Ophiocordycipitaceae</taxon>
        <taxon>Drechmeria</taxon>
    </lineage>
</organism>
<dbReference type="GO" id="GO:0008270">
    <property type="term" value="F:zinc ion binding"/>
    <property type="evidence" value="ECO:0007669"/>
    <property type="project" value="UniProtKB-KW"/>
</dbReference>
<feature type="region of interest" description="Disordered" evidence="6">
    <location>
        <begin position="237"/>
        <end position="302"/>
    </location>
</feature>
<dbReference type="EMBL" id="LAYC01000002">
    <property type="protein sequence ID" value="KYK58193.1"/>
    <property type="molecule type" value="Genomic_DNA"/>
</dbReference>
<dbReference type="RefSeq" id="XP_040657545.1">
    <property type="nucleotide sequence ID" value="XM_040802512.1"/>
</dbReference>
<feature type="compositionally biased region" description="Basic residues" evidence="6">
    <location>
        <begin position="9"/>
        <end position="23"/>
    </location>
</feature>
<keyword evidence="1" id="KW-0479">Metal-binding</keyword>
<name>A0A151GM59_DRECN</name>
<dbReference type="InParanoid" id="A0A151GM59"/>
<feature type="coiled-coil region" evidence="5">
    <location>
        <begin position="347"/>
        <end position="374"/>
    </location>
</feature>
<keyword evidence="2 4" id="KW-0863">Zinc-finger</keyword>
<feature type="domain" description="GRF-type" evidence="7">
    <location>
        <begin position="49"/>
        <end position="91"/>
    </location>
</feature>
<accession>A0A151GM59</accession>
<evidence type="ECO:0000313" key="8">
    <source>
        <dbReference type="EMBL" id="KYK58193.1"/>
    </source>
</evidence>
<comment type="caution">
    <text evidence="8">The sequence shown here is derived from an EMBL/GenBank/DDBJ whole genome shotgun (WGS) entry which is preliminary data.</text>
</comment>
<evidence type="ECO:0000256" key="2">
    <source>
        <dbReference type="ARBA" id="ARBA00022771"/>
    </source>
</evidence>
<feature type="compositionally biased region" description="Polar residues" evidence="6">
    <location>
        <begin position="241"/>
        <end position="261"/>
    </location>
</feature>
<feature type="compositionally biased region" description="Polar residues" evidence="6">
    <location>
        <begin position="275"/>
        <end position="288"/>
    </location>
</feature>
<feature type="region of interest" description="Disordered" evidence="6">
    <location>
        <begin position="1"/>
        <end position="33"/>
    </location>
</feature>
<evidence type="ECO:0000256" key="3">
    <source>
        <dbReference type="ARBA" id="ARBA00022833"/>
    </source>
</evidence>
<dbReference type="Pfam" id="PF06839">
    <property type="entry name" value="Zn_ribbon_GRF"/>
    <property type="match status" value="1"/>
</dbReference>
<reference evidence="8 9" key="1">
    <citation type="journal article" date="2016" name="Sci. Rep.">
        <title>Insights into Adaptations to a Near-Obligate Nematode Endoparasitic Lifestyle from the Finished Genome of Drechmeria coniospora.</title>
        <authorList>
            <person name="Zhang L."/>
            <person name="Zhou Z."/>
            <person name="Guo Q."/>
            <person name="Fokkens L."/>
            <person name="Miskei M."/>
            <person name="Pocsi I."/>
            <person name="Zhang W."/>
            <person name="Chen M."/>
            <person name="Wang L."/>
            <person name="Sun Y."/>
            <person name="Donzelli B.G."/>
            <person name="Gibson D.M."/>
            <person name="Nelson D.R."/>
            <person name="Luo J.G."/>
            <person name="Rep M."/>
            <person name="Liu H."/>
            <person name="Yang S."/>
            <person name="Wang J."/>
            <person name="Krasnoff S.B."/>
            <person name="Xu Y."/>
            <person name="Molnar I."/>
            <person name="Lin M."/>
        </authorList>
    </citation>
    <scope>NUCLEOTIDE SEQUENCE [LARGE SCALE GENOMIC DNA]</scope>
    <source>
        <strain evidence="8 9">ARSEF 6962</strain>
    </source>
</reference>
<feature type="region of interest" description="Disordered" evidence="6">
    <location>
        <begin position="174"/>
        <end position="207"/>
    </location>
</feature>
<evidence type="ECO:0000256" key="1">
    <source>
        <dbReference type="ARBA" id="ARBA00022723"/>
    </source>
</evidence>
<gene>
    <name evidence="8" type="ORF">DCS_05206</name>
</gene>
<keyword evidence="5" id="KW-0175">Coiled coil</keyword>
<feature type="region of interest" description="Disordered" evidence="6">
    <location>
        <begin position="95"/>
        <end position="121"/>
    </location>
</feature>
<dbReference type="PROSITE" id="PS51999">
    <property type="entry name" value="ZF_GRF"/>
    <property type="match status" value="1"/>
</dbReference>
<dbReference type="STRING" id="98403.A0A151GM59"/>
<dbReference type="AlphaFoldDB" id="A0A151GM59"/>
<evidence type="ECO:0000256" key="5">
    <source>
        <dbReference type="SAM" id="Coils"/>
    </source>
</evidence>
<evidence type="ECO:0000256" key="6">
    <source>
        <dbReference type="SAM" id="MobiDB-lite"/>
    </source>
</evidence>
<dbReference type="GeneID" id="63717849"/>
<evidence type="ECO:0000259" key="7">
    <source>
        <dbReference type="PROSITE" id="PS51999"/>
    </source>
</evidence>
<dbReference type="Proteomes" id="UP000076580">
    <property type="component" value="Chromosome 02"/>
</dbReference>
<keyword evidence="9" id="KW-1185">Reference proteome</keyword>
<feature type="region of interest" description="Disordered" evidence="6">
    <location>
        <begin position="137"/>
        <end position="158"/>
    </location>
</feature>